<feature type="compositionally biased region" description="Polar residues" evidence="2">
    <location>
        <begin position="432"/>
        <end position="446"/>
    </location>
</feature>
<dbReference type="InterPro" id="IPR032745">
    <property type="entry name" value="GRIN_C"/>
</dbReference>
<dbReference type="AlphaFoldDB" id="R7VD02"/>
<evidence type="ECO:0000256" key="1">
    <source>
        <dbReference type="ARBA" id="ARBA00002358"/>
    </source>
</evidence>
<feature type="region of interest" description="Disordered" evidence="2">
    <location>
        <begin position="414"/>
        <end position="460"/>
    </location>
</feature>
<proteinExistence type="predicted"/>
<name>R7VD02_CAPTE</name>
<evidence type="ECO:0000313" key="6">
    <source>
        <dbReference type="Proteomes" id="UP000014760"/>
    </source>
</evidence>
<dbReference type="Pfam" id="PF15235">
    <property type="entry name" value="GRIN_C"/>
    <property type="match status" value="1"/>
</dbReference>
<accession>R7VD02</accession>
<feature type="region of interest" description="Disordered" evidence="2">
    <location>
        <begin position="109"/>
        <end position="151"/>
    </location>
</feature>
<dbReference type="PANTHER" id="PTHR15718:SF3">
    <property type="entry name" value="G PROTEIN-REGULATED INDUCER OF NEURITE OUTGROWTH C-TERMINAL DOMAIN-CONTAINING PROTEIN"/>
    <property type="match status" value="1"/>
</dbReference>
<dbReference type="EMBL" id="KB292985">
    <property type="protein sequence ID" value="ELU16688.1"/>
    <property type="molecule type" value="Genomic_DNA"/>
</dbReference>
<gene>
    <name evidence="4" type="ORF">CAPTEDRAFT_223299</name>
</gene>
<dbReference type="GO" id="GO:0005886">
    <property type="term" value="C:plasma membrane"/>
    <property type="evidence" value="ECO:0007669"/>
    <property type="project" value="TreeGrafter"/>
</dbReference>
<reference evidence="6" key="1">
    <citation type="submission" date="2012-12" db="EMBL/GenBank/DDBJ databases">
        <authorList>
            <person name="Hellsten U."/>
            <person name="Grimwood J."/>
            <person name="Chapman J.A."/>
            <person name="Shapiro H."/>
            <person name="Aerts A."/>
            <person name="Otillar R.P."/>
            <person name="Terry A.Y."/>
            <person name="Boore J.L."/>
            <person name="Simakov O."/>
            <person name="Marletaz F."/>
            <person name="Cho S.-J."/>
            <person name="Edsinger-Gonzales E."/>
            <person name="Havlak P."/>
            <person name="Kuo D.-H."/>
            <person name="Larsson T."/>
            <person name="Lv J."/>
            <person name="Arendt D."/>
            <person name="Savage R."/>
            <person name="Osoegawa K."/>
            <person name="de Jong P."/>
            <person name="Lindberg D.R."/>
            <person name="Seaver E.C."/>
            <person name="Weisblat D.A."/>
            <person name="Putnam N.H."/>
            <person name="Grigoriev I.V."/>
            <person name="Rokhsar D.S."/>
        </authorList>
    </citation>
    <scope>NUCLEOTIDE SEQUENCE</scope>
    <source>
        <strain evidence="6">I ESC-2004</strain>
    </source>
</reference>
<sequence>MATGQKGSIEILLASKKHERWEEGGEEKCVYSVGLFMPRAACVREEHTRKRRSAGGAGVWERCCCSAGICYLCEMTLLAEPASDVIAGSRPIAPPPIRRMSSVRTAMHGENSAGLEATRRRRQSFQRSTTLPVQPTLTEQDEEDDVDDEDDEHCRLIQPIEIRTHGIESPNSSVDEMERSDDDAARQSFLDVAPRPHHQQRHSAPAASEAMRPSPSKRTHLKQRSISVYNTNDSRDHQHNHHEGIKKTKLGRAPSTPSVLLSKVKERIREKVFQASTDWNAAAIVQERRQRAVESFEAKLSRKKSGEVEIEHIPMKDLHSKKKRGRMRSDPIPVVVATSSRESDDFCPCDSPQPSCSRDEGPSAARLAFRRRSISEDTYDRPLVQHPAATAAYRNSSDSGVICSSVDLKAMKTDFKKRRSPRPSKQDLRSLSVDQTKLLDSQNSMESVSSGYSAQSSVSAGKYDAEVDEGLTSDTPSEYSAQMRQPLVPRIVGGDGSQNRTVGDGGQNITLQNATLLYGSLDESTPGCQDEPLKPIPEIVFDAQGQTWDVYGAEFDPEVLGEAIQRHLVKLMLSKTDSMDSESSDKLYQSPEVMSDESDSENKSTSRNRRGVRRADSRDKVNRNANFLVRLLCLFSNRHEPEMTT</sequence>
<comment type="function">
    <text evidence="1">May be involved in neurite outgrowth.</text>
</comment>
<evidence type="ECO:0000259" key="3">
    <source>
        <dbReference type="Pfam" id="PF15235"/>
    </source>
</evidence>
<feature type="region of interest" description="Disordered" evidence="2">
    <location>
        <begin position="164"/>
        <end position="257"/>
    </location>
</feature>
<evidence type="ECO:0000313" key="4">
    <source>
        <dbReference type="EMBL" id="ELU16688.1"/>
    </source>
</evidence>
<dbReference type="EnsemblMetazoa" id="CapteT223299">
    <property type="protein sequence ID" value="CapteP223299"/>
    <property type="gene ID" value="CapteG223299"/>
</dbReference>
<evidence type="ECO:0000256" key="2">
    <source>
        <dbReference type="SAM" id="MobiDB-lite"/>
    </source>
</evidence>
<feature type="compositionally biased region" description="Low complexity" evidence="2">
    <location>
        <begin position="447"/>
        <end position="460"/>
    </location>
</feature>
<dbReference type="HOGENOM" id="CLU_424690_0_0_1"/>
<keyword evidence="6" id="KW-1185">Reference proteome</keyword>
<dbReference type="GO" id="GO:0031175">
    <property type="term" value="P:neuron projection development"/>
    <property type="evidence" value="ECO:0007669"/>
    <property type="project" value="TreeGrafter"/>
</dbReference>
<dbReference type="OrthoDB" id="10049175at2759"/>
<feature type="domain" description="G protein-regulated inducer of neurite outgrowth C-terminal" evidence="3">
    <location>
        <begin position="529"/>
        <end position="610"/>
    </location>
</feature>
<evidence type="ECO:0000313" key="5">
    <source>
        <dbReference type="EnsemblMetazoa" id="CapteP223299"/>
    </source>
</evidence>
<feature type="compositionally biased region" description="Basic and acidic residues" evidence="2">
    <location>
        <begin position="233"/>
        <end position="246"/>
    </location>
</feature>
<dbReference type="PANTHER" id="PTHR15718">
    <property type="entry name" value="G PROTEIN-REGULATED INDUCER OF NEURITE OUTGROWTH C-TERMINAL DOMAIN-CONTAINING PROTEIN"/>
    <property type="match status" value="1"/>
</dbReference>
<dbReference type="STRING" id="283909.R7VD02"/>
<reference evidence="4 6" key="2">
    <citation type="journal article" date="2013" name="Nature">
        <title>Insights into bilaterian evolution from three spiralian genomes.</title>
        <authorList>
            <person name="Simakov O."/>
            <person name="Marletaz F."/>
            <person name="Cho S.J."/>
            <person name="Edsinger-Gonzales E."/>
            <person name="Havlak P."/>
            <person name="Hellsten U."/>
            <person name="Kuo D.H."/>
            <person name="Larsson T."/>
            <person name="Lv J."/>
            <person name="Arendt D."/>
            <person name="Savage R."/>
            <person name="Osoegawa K."/>
            <person name="de Jong P."/>
            <person name="Grimwood J."/>
            <person name="Chapman J.A."/>
            <person name="Shapiro H."/>
            <person name="Aerts A."/>
            <person name="Otillar R.P."/>
            <person name="Terry A.Y."/>
            <person name="Boore J.L."/>
            <person name="Grigoriev I.V."/>
            <person name="Lindberg D.R."/>
            <person name="Seaver E.C."/>
            <person name="Weisblat D.A."/>
            <person name="Putnam N.H."/>
            <person name="Rokhsar D.S."/>
        </authorList>
    </citation>
    <scope>NUCLEOTIDE SEQUENCE</scope>
    <source>
        <strain evidence="4 6">I ESC-2004</strain>
    </source>
</reference>
<protein>
    <recommendedName>
        <fullName evidence="3">G protein-regulated inducer of neurite outgrowth C-terminal domain-containing protein</fullName>
    </recommendedName>
</protein>
<organism evidence="4">
    <name type="scientific">Capitella teleta</name>
    <name type="common">Polychaete worm</name>
    <dbReference type="NCBI Taxonomy" id="283909"/>
    <lineage>
        <taxon>Eukaryota</taxon>
        <taxon>Metazoa</taxon>
        <taxon>Spiralia</taxon>
        <taxon>Lophotrochozoa</taxon>
        <taxon>Annelida</taxon>
        <taxon>Polychaeta</taxon>
        <taxon>Sedentaria</taxon>
        <taxon>Scolecida</taxon>
        <taxon>Capitellidae</taxon>
        <taxon>Capitella</taxon>
    </lineage>
</organism>
<reference evidence="5" key="3">
    <citation type="submission" date="2015-06" db="UniProtKB">
        <authorList>
            <consortium name="EnsemblMetazoa"/>
        </authorList>
    </citation>
    <scope>IDENTIFICATION</scope>
</reference>
<feature type="region of interest" description="Disordered" evidence="2">
    <location>
        <begin position="343"/>
        <end position="364"/>
    </location>
</feature>
<feature type="compositionally biased region" description="Acidic residues" evidence="2">
    <location>
        <begin position="139"/>
        <end position="151"/>
    </location>
</feature>
<dbReference type="Proteomes" id="UP000014760">
    <property type="component" value="Unassembled WGS sequence"/>
</dbReference>
<dbReference type="EMBL" id="AMQN01004227">
    <property type="status" value="NOT_ANNOTATED_CDS"/>
    <property type="molecule type" value="Genomic_DNA"/>
</dbReference>
<dbReference type="InterPro" id="IPR026646">
    <property type="entry name" value="GPRIN2-like/GPRIN3"/>
</dbReference>
<feature type="region of interest" description="Disordered" evidence="2">
    <location>
        <begin position="579"/>
        <end position="618"/>
    </location>
</feature>